<reference evidence="1 2" key="1">
    <citation type="submission" date="2017-10" db="EMBL/GenBank/DDBJ databases">
        <title>Novel microbial diversity and functional potential in the marine mammal oral microbiome.</title>
        <authorList>
            <person name="Dudek N.K."/>
            <person name="Sun C.L."/>
            <person name="Burstein D."/>
            <person name="Kantor R.S."/>
            <person name="Aliaga Goltsman D.S."/>
            <person name="Bik E.M."/>
            <person name="Thomas B.C."/>
            <person name="Banfield J.F."/>
            <person name="Relman D.A."/>
        </authorList>
    </citation>
    <scope>NUCLEOTIDE SEQUENCE [LARGE SCALE GENOMIC DNA]</scope>
    <source>
        <strain evidence="1">DOLZORAL124_49_17</strain>
    </source>
</reference>
<evidence type="ECO:0000313" key="1">
    <source>
        <dbReference type="EMBL" id="PID57011.1"/>
    </source>
</evidence>
<dbReference type="Proteomes" id="UP000229740">
    <property type="component" value="Unassembled WGS sequence"/>
</dbReference>
<dbReference type="EMBL" id="PDPS01000029">
    <property type="protein sequence ID" value="PID57011.1"/>
    <property type="molecule type" value="Genomic_DNA"/>
</dbReference>
<accession>A0A2G6E5G9</accession>
<proteinExistence type="predicted"/>
<comment type="caution">
    <text evidence="1">The sequence shown here is derived from an EMBL/GenBank/DDBJ whole genome shotgun (WGS) entry which is preliminary data.</text>
</comment>
<sequence>MNAEKRNLVVSCWLAVLIGLTGCAGPLDTSTKQALKADFRSAVYQTKFYLGNQEYLEYTNNSIAGRSPTGLFIDRYLSPWYETDAAFWEGGTSGERRSLSALLLLDRDLDFDHYAQGIDAGQLVRIREFSDKRDRLIVTVETLGGYDAKKVYGRAGNGRVKPRSARMHFLLGKDGMKPFDRTAFVQMLGQILAKQEPLTSEDQRRAFIQRNYPQTPLADLIRFTGLSKRTILEIYYAAVLEDRALSPGLQSQFAANLADLSESWPQVLGVWLEKLESASGSLNFHCAVQEISDSLLYHSPELRAGLLFFNSVIPLLKDMKSLLESANAAQLFECITISFAYPFFDPSGRRHDEVLSFSLPSDALQQFLRTEIDEQGLADRSEILYGKSQIRVNLEAQKAVESVALKKSPSWKNVAVEVLDYDYEEDESGVYWILTGEVINRGNWIARDIEITVEGYGEFGFFERATKTIRIDGLLKPNQTREFTLRVGKKKVKRFKLDVEWSSVE</sequence>
<dbReference type="PROSITE" id="PS51257">
    <property type="entry name" value="PROKAR_LIPOPROTEIN"/>
    <property type="match status" value="1"/>
</dbReference>
<gene>
    <name evidence="1" type="ORF">CSB45_08790</name>
</gene>
<dbReference type="AlphaFoldDB" id="A0A2G6E5G9"/>
<protein>
    <submittedName>
        <fullName evidence="1">Uncharacterized protein</fullName>
    </submittedName>
</protein>
<name>A0A2G6E5G9_9BACT</name>
<organism evidence="1 2">
    <name type="scientific">candidate division KSB3 bacterium</name>
    <dbReference type="NCBI Taxonomy" id="2044937"/>
    <lineage>
        <taxon>Bacteria</taxon>
        <taxon>candidate division KSB3</taxon>
    </lineage>
</organism>
<evidence type="ECO:0000313" key="2">
    <source>
        <dbReference type="Proteomes" id="UP000229740"/>
    </source>
</evidence>